<dbReference type="Proteomes" id="UP000749559">
    <property type="component" value="Unassembled WGS sequence"/>
</dbReference>
<gene>
    <name evidence="2" type="ORF">OFUS_LOCUS19815</name>
</gene>
<dbReference type="InterPro" id="IPR040446">
    <property type="entry name" value="RRP7"/>
</dbReference>
<evidence type="ECO:0000313" key="2">
    <source>
        <dbReference type="EMBL" id="CAH1795248.1"/>
    </source>
</evidence>
<dbReference type="EMBL" id="CAIIXF020000009">
    <property type="protein sequence ID" value="CAH1795248.1"/>
    <property type="molecule type" value="Genomic_DNA"/>
</dbReference>
<proteinExistence type="inferred from homology"/>
<dbReference type="InterPro" id="IPR034890">
    <property type="entry name" value="Rrp7A_RRM"/>
</dbReference>
<dbReference type="AlphaFoldDB" id="A0A8J1U6Q3"/>
<dbReference type="PANTHER" id="PTHR13191">
    <property type="entry name" value="RIBOSOMAL RNA PROCESSING PROTEIN 7-RELATED"/>
    <property type="match status" value="1"/>
</dbReference>
<name>A0A8J1U6Q3_OWEFU</name>
<dbReference type="CDD" id="cd12951">
    <property type="entry name" value="RRP7_Rrp7A"/>
    <property type="match status" value="1"/>
</dbReference>
<dbReference type="GO" id="GO:0032545">
    <property type="term" value="C:CURI complex"/>
    <property type="evidence" value="ECO:0007669"/>
    <property type="project" value="TreeGrafter"/>
</dbReference>
<organism evidence="2 3">
    <name type="scientific">Owenia fusiformis</name>
    <name type="common">Polychaete worm</name>
    <dbReference type="NCBI Taxonomy" id="6347"/>
    <lineage>
        <taxon>Eukaryota</taxon>
        <taxon>Metazoa</taxon>
        <taxon>Spiralia</taxon>
        <taxon>Lophotrochozoa</taxon>
        <taxon>Annelida</taxon>
        <taxon>Polychaeta</taxon>
        <taxon>Sedentaria</taxon>
        <taxon>Canalipalpata</taxon>
        <taxon>Sabellida</taxon>
        <taxon>Oweniida</taxon>
        <taxon>Oweniidae</taxon>
        <taxon>Owenia</taxon>
    </lineage>
</organism>
<dbReference type="SUPFAM" id="SSF54928">
    <property type="entry name" value="RNA-binding domain, RBD"/>
    <property type="match status" value="1"/>
</dbReference>
<dbReference type="InterPro" id="IPR012677">
    <property type="entry name" value="Nucleotide-bd_a/b_plait_sf"/>
</dbReference>
<reference evidence="2" key="1">
    <citation type="submission" date="2022-03" db="EMBL/GenBank/DDBJ databases">
        <authorList>
            <person name="Martin C."/>
        </authorList>
    </citation>
    <scope>NUCLEOTIDE SEQUENCE</scope>
</reference>
<protein>
    <submittedName>
        <fullName evidence="2">Uncharacterized protein</fullName>
    </submittedName>
</protein>
<dbReference type="InterPro" id="IPR000504">
    <property type="entry name" value="RRM_dom"/>
</dbReference>
<dbReference type="GO" id="GO:0006364">
    <property type="term" value="P:rRNA processing"/>
    <property type="evidence" value="ECO:0007669"/>
    <property type="project" value="TreeGrafter"/>
</dbReference>
<keyword evidence="3" id="KW-1185">Reference proteome</keyword>
<dbReference type="Pfam" id="PF12923">
    <property type="entry name" value="RRP7"/>
    <property type="match status" value="1"/>
</dbReference>
<comment type="similarity">
    <text evidence="1">Belongs to the RRP7 family.</text>
</comment>
<dbReference type="PROSITE" id="PS50102">
    <property type="entry name" value="RRM"/>
    <property type="match status" value="1"/>
</dbReference>
<dbReference type="Gene3D" id="6.10.250.1770">
    <property type="match status" value="1"/>
</dbReference>
<sequence length="276" mass="32538">MQRKMSSGENVSVHGFTVLPVKFDEKSDGFHQLFLKEHSVRETHKSKPTKRTLFVLNVPPYCNEECLKRLFTVEDCGKVEDVILQKKPSSTAKPKEESTFFRTGELIKGFKVAYVVFRKENAVQKAIKLPYGKPRILSTPDAPILTGMKKWCQEYKDRTMDIPGLQKEIDLYMEEFDRKQKEEEERLQSQEGVPDEDGWVTVTKFGKNKGIPRTEVQEKRITDKERKKRKDKELLNFYSFQMRESKREHLATLRQKFEEDKQRIAMMKASRKFKPY</sequence>
<dbReference type="Pfam" id="PF17799">
    <property type="entry name" value="RRM_Rrp7"/>
    <property type="match status" value="1"/>
</dbReference>
<evidence type="ECO:0000313" key="3">
    <source>
        <dbReference type="Proteomes" id="UP000749559"/>
    </source>
</evidence>
<dbReference type="GO" id="GO:0000028">
    <property type="term" value="P:ribosomal small subunit assembly"/>
    <property type="evidence" value="ECO:0007669"/>
    <property type="project" value="TreeGrafter"/>
</dbReference>
<dbReference type="InterPro" id="IPR024326">
    <property type="entry name" value="RRP7_C"/>
</dbReference>
<dbReference type="InterPro" id="IPR040447">
    <property type="entry name" value="RRM_Rrp7"/>
</dbReference>
<dbReference type="OrthoDB" id="5390at2759"/>
<dbReference type="GO" id="GO:0034456">
    <property type="term" value="C:UTP-C complex"/>
    <property type="evidence" value="ECO:0007669"/>
    <property type="project" value="TreeGrafter"/>
</dbReference>
<comment type="caution">
    <text evidence="2">The sequence shown here is derived from an EMBL/GenBank/DDBJ whole genome shotgun (WGS) entry which is preliminary data.</text>
</comment>
<evidence type="ECO:0000256" key="1">
    <source>
        <dbReference type="ARBA" id="ARBA00006110"/>
    </source>
</evidence>
<dbReference type="InterPro" id="IPR035979">
    <property type="entry name" value="RBD_domain_sf"/>
</dbReference>
<dbReference type="GO" id="GO:0003723">
    <property type="term" value="F:RNA binding"/>
    <property type="evidence" value="ECO:0007669"/>
    <property type="project" value="UniProtKB-UniRule"/>
</dbReference>
<dbReference type="Gene3D" id="3.30.70.330">
    <property type="match status" value="1"/>
</dbReference>
<dbReference type="CDD" id="cd12294">
    <property type="entry name" value="RRM_Rrp7A"/>
    <property type="match status" value="1"/>
</dbReference>
<accession>A0A8J1U6Q3</accession>
<dbReference type="PANTHER" id="PTHR13191:SF0">
    <property type="entry name" value="RIBOSOMAL RNA-PROCESSING PROTEIN 7 HOMOLOG A-RELATED"/>
    <property type="match status" value="1"/>
</dbReference>